<protein>
    <recommendedName>
        <fullName evidence="6">Galactose oxidase</fullName>
    </recommendedName>
</protein>
<comment type="caution">
    <text evidence="4">The sequence shown here is derived from an EMBL/GenBank/DDBJ whole genome shotgun (WGS) entry which is preliminary data.</text>
</comment>
<evidence type="ECO:0000256" key="3">
    <source>
        <dbReference type="SAM" id="MobiDB-lite"/>
    </source>
</evidence>
<feature type="compositionally biased region" description="Basic and acidic residues" evidence="3">
    <location>
        <begin position="255"/>
        <end position="269"/>
    </location>
</feature>
<sequence>MRSRRTSSTALWAARSWSPIPAPGGPGLFGHSAIYDPDANRMIVYGGFPAYSELWSLSLGATPTWTQFSLSGPPTGRSDHSAIYDPRRKRMVVFGGTYFDGTSDRPLNDVWALSLTSLAWSNLTPAGLAPLPRAAHTAIDDTLLDRMLLFGGGVGTNESTWGLTLGQPMQWSPLLPLLQVSSTVLTMPPVTLGDTVSVLERESADRAHLGRDGDGSRFLWVSPVLARLESNPTGDVVHGPGRSSRWSAKRHHPERRSESGRAVDHRERR</sequence>
<accession>A0A538U1J8</accession>
<reference evidence="4 5" key="1">
    <citation type="journal article" date="2019" name="Nat. Microbiol.">
        <title>Mediterranean grassland soil C-N compound turnover is dependent on rainfall and depth, and is mediated by genomically divergent microorganisms.</title>
        <authorList>
            <person name="Diamond S."/>
            <person name="Andeer P.F."/>
            <person name="Li Z."/>
            <person name="Crits-Christoph A."/>
            <person name="Burstein D."/>
            <person name="Anantharaman K."/>
            <person name="Lane K.R."/>
            <person name="Thomas B.C."/>
            <person name="Pan C."/>
            <person name="Northen T.R."/>
            <person name="Banfield J.F."/>
        </authorList>
    </citation>
    <scope>NUCLEOTIDE SEQUENCE [LARGE SCALE GENOMIC DNA]</scope>
    <source>
        <strain evidence="4">WS_10</strain>
    </source>
</reference>
<dbReference type="SUPFAM" id="SSF50965">
    <property type="entry name" value="Galactose oxidase, central domain"/>
    <property type="match status" value="1"/>
</dbReference>
<feature type="region of interest" description="Disordered" evidence="3">
    <location>
        <begin position="231"/>
        <end position="269"/>
    </location>
</feature>
<dbReference type="Proteomes" id="UP000319836">
    <property type="component" value="Unassembled WGS sequence"/>
</dbReference>
<name>A0A538U1J8_UNCEI</name>
<dbReference type="InterPro" id="IPR015915">
    <property type="entry name" value="Kelch-typ_b-propeller"/>
</dbReference>
<evidence type="ECO:0008006" key="6">
    <source>
        <dbReference type="Google" id="ProtNLM"/>
    </source>
</evidence>
<dbReference type="AlphaFoldDB" id="A0A538U1J8"/>
<keyword evidence="1" id="KW-0880">Kelch repeat</keyword>
<evidence type="ECO:0000313" key="4">
    <source>
        <dbReference type="EMBL" id="TMQ69728.1"/>
    </source>
</evidence>
<evidence type="ECO:0000256" key="2">
    <source>
        <dbReference type="ARBA" id="ARBA00022737"/>
    </source>
</evidence>
<dbReference type="Pfam" id="PF24681">
    <property type="entry name" value="Kelch_KLHDC2_KLHL20_DRC7"/>
    <property type="match status" value="1"/>
</dbReference>
<keyword evidence="2" id="KW-0677">Repeat</keyword>
<dbReference type="InterPro" id="IPR011043">
    <property type="entry name" value="Gal_Oxase/kelch_b-propeller"/>
</dbReference>
<dbReference type="EMBL" id="VBPA01000273">
    <property type="protein sequence ID" value="TMQ69728.1"/>
    <property type="molecule type" value="Genomic_DNA"/>
</dbReference>
<dbReference type="Gene3D" id="2.120.10.80">
    <property type="entry name" value="Kelch-type beta propeller"/>
    <property type="match status" value="1"/>
</dbReference>
<dbReference type="PANTHER" id="PTHR46093">
    <property type="entry name" value="ACYL-COA-BINDING DOMAIN-CONTAINING PROTEIN 5"/>
    <property type="match status" value="1"/>
</dbReference>
<organism evidence="4 5">
    <name type="scientific">Eiseniibacteriota bacterium</name>
    <dbReference type="NCBI Taxonomy" id="2212470"/>
    <lineage>
        <taxon>Bacteria</taxon>
        <taxon>Candidatus Eiseniibacteriota</taxon>
    </lineage>
</organism>
<proteinExistence type="predicted"/>
<evidence type="ECO:0000313" key="5">
    <source>
        <dbReference type="Proteomes" id="UP000319836"/>
    </source>
</evidence>
<evidence type="ECO:0000256" key="1">
    <source>
        <dbReference type="ARBA" id="ARBA00022441"/>
    </source>
</evidence>
<dbReference type="PANTHER" id="PTHR46093:SF18">
    <property type="entry name" value="FIBRONECTIN TYPE-III DOMAIN-CONTAINING PROTEIN"/>
    <property type="match status" value="1"/>
</dbReference>
<gene>
    <name evidence="4" type="ORF">E6K80_10800</name>
</gene>